<evidence type="ECO:0000256" key="1">
    <source>
        <dbReference type="SAM" id="Coils"/>
    </source>
</evidence>
<dbReference type="AlphaFoldDB" id="A0A368QG73"/>
<evidence type="ECO:0000313" key="3">
    <source>
        <dbReference type="EMBL" id="RCV16939.1"/>
    </source>
</evidence>
<feature type="region of interest" description="Disordered" evidence="2">
    <location>
        <begin position="333"/>
        <end position="372"/>
    </location>
</feature>
<proteinExistence type="predicted"/>
<dbReference type="EMBL" id="CM003530">
    <property type="protein sequence ID" value="RCV16939.1"/>
    <property type="molecule type" value="Genomic_DNA"/>
</dbReference>
<reference evidence="3" key="1">
    <citation type="journal article" date="2012" name="Nat. Biotechnol.">
        <title>Reference genome sequence of the model plant Setaria.</title>
        <authorList>
            <person name="Bennetzen J.L."/>
            <person name="Schmutz J."/>
            <person name="Wang H."/>
            <person name="Percifield R."/>
            <person name="Hawkins J."/>
            <person name="Pontaroli A.C."/>
            <person name="Estep M."/>
            <person name="Feng L."/>
            <person name="Vaughn J.N."/>
            <person name="Grimwood J."/>
            <person name="Jenkins J."/>
            <person name="Barry K."/>
            <person name="Lindquist E."/>
            <person name="Hellsten U."/>
            <person name="Deshpande S."/>
            <person name="Wang X."/>
            <person name="Wu X."/>
            <person name="Mitros T."/>
            <person name="Triplett J."/>
            <person name="Yang X."/>
            <person name="Ye C.Y."/>
            <person name="Mauro-Herrera M."/>
            <person name="Wang L."/>
            <person name="Li P."/>
            <person name="Sharma M."/>
            <person name="Sharma R."/>
            <person name="Ronald P.C."/>
            <person name="Panaud O."/>
            <person name="Kellogg E.A."/>
            <person name="Brutnell T.P."/>
            <person name="Doust A.N."/>
            <person name="Tuskan G.A."/>
            <person name="Rokhsar D."/>
            <person name="Devos K.M."/>
        </authorList>
    </citation>
    <scope>NUCLEOTIDE SEQUENCE [LARGE SCALE GENOMIC DNA]</scope>
    <source>
        <strain evidence="3">Yugu1</strain>
    </source>
</reference>
<reference evidence="3" key="2">
    <citation type="submission" date="2015-07" db="EMBL/GenBank/DDBJ databases">
        <authorList>
            <person name="Noorani M."/>
        </authorList>
    </citation>
    <scope>NUCLEOTIDE SEQUENCE</scope>
    <source>
        <strain evidence="3">Yugu1</strain>
    </source>
</reference>
<sequence>MQSRSEQGGGPASSKSCGPDGRGRAPGSETIPLPQDNEVVVSRDLFNAGLRFPLDPVLTPNGVLRLSIFMWVCKTMGVAPTAENFSRAHVVHQQPKYIERIVWMCLNFCYRAESSTPVISYKNKWDDDGNCFWFYHTVEVNPETGTNPLVCKQFREIPKDMSCEVEDQDTSRLFMFAFQELAKSYGTWDLVEEYCAVKIFPVRASWTIAAWKEFSSPIKIFDFARSFNLTKDDEAAALPAPRGKRQSKWKKSSVPHTQKHSRSKPTASAEVVESSPEESENQGAGSDPEEDKRNFLDDALNVSPSHEDDIEITSPAAQHGTEDQVSRPLIPAEAAVGTASKPFEIQYSDDEPPLHRSRDRSPPPEPRAPAPEVVPGQLALVPHEEEASAEQVATAGIVTLAGRSTQDISEHDQGSDSETESDDPSSALFMSAEPPTAVANRLDLAEGTLLFGGTQRKVLHFSSGHRVRSDLQKAQDSFSFLIMEEDLGQESAEEILTHAQDLSMKAFVACHVAQRRVREDLRQSELSKQSSESALSKEIKVVKKLQFEKETLATALDTEKNKSILLEVEKNSLSKRNEELEAEVERLRALAQAAENEKSRADQLQLSLDAKWQEVEQLTCLRSEFKKLKKDHQEYTDAIDECFHYIHAEMKKTLTGFGSAPPPLNLKDYMIGDILKWVVDGIQSLGVNGRAFGDLGAAVSARTLAHAICSLMTTPIDGSELVISKSDLHRLHDRDYAWPNNVSADKIFLPFLRTS</sequence>
<feature type="coiled-coil region" evidence="1">
    <location>
        <begin position="563"/>
        <end position="638"/>
    </location>
</feature>
<accession>A0A368QG73</accession>
<feature type="compositionally biased region" description="Basic and acidic residues" evidence="2">
    <location>
        <begin position="352"/>
        <end position="362"/>
    </location>
</feature>
<feature type="region of interest" description="Disordered" evidence="2">
    <location>
        <begin position="402"/>
        <end position="430"/>
    </location>
</feature>
<organism evidence="3">
    <name type="scientific">Setaria italica</name>
    <name type="common">Foxtail millet</name>
    <name type="synonym">Panicum italicum</name>
    <dbReference type="NCBI Taxonomy" id="4555"/>
    <lineage>
        <taxon>Eukaryota</taxon>
        <taxon>Viridiplantae</taxon>
        <taxon>Streptophyta</taxon>
        <taxon>Embryophyta</taxon>
        <taxon>Tracheophyta</taxon>
        <taxon>Spermatophyta</taxon>
        <taxon>Magnoliopsida</taxon>
        <taxon>Liliopsida</taxon>
        <taxon>Poales</taxon>
        <taxon>Poaceae</taxon>
        <taxon>PACMAD clade</taxon>
        <taxon>Panicoideae</taxon>
        <taxon>Panicodae</taxon>
        <taxon>Paniceae</taxon>
        <taxon>Cenchrinae</taxon>
        <taxon>Setaria</taxon>
    </lineage>
</organism>
<name>A0A368QG73_SETIT</name>
<evidence type="ECO:0000256" key="2">
    <source>
        <dbReference type="SAM" id="MobiDB-lite"/>
    </source>
</evidence>
<feature type="region of interest" description="Disordered" evidence="2">
    <location>
        <begin position="236"/>
        <end position="292"/>
    </location>
</feature>
<protein>
    <submittedName>
        <fullName evidence="3">Uncharacterized protein</fullName>
    </submittedName>
</protein>
<feature type="region of interest" description="Disordered" evidence="2">
    <location>
        <begin position="1"/>
        <end position="34"/>
    </location>
</feature>
<gene>
    <name evidence="3" type="ORF">SETIT_3G178800v2</name>
</gene>
<feature type="compositionally biased region" description="Basic residues" evidence="2">
    <location>
        <begin position="242"/>
        <end position="263"/>
    </location>
</feature>
<dbReference type="OrthoDB" id="696315at2759"/>
<keyword evidence="1" id="KW-0175">Coiled coil</keyword>